<name>A0A5C4J8S1_9ACTN</name>
<dbReference type="EMBL" id="VCKW01000128">
    <property type="protein sequence ID" value="TMQ94740.1"/>
    <property type="molecule type" value="Genomic_DNA"/>
</dbReference>
<organism evidence="3 4">
    <name type="scientific">Actinomadura soli</name>
    <dbReference type="NCBI Taxonomy" id="2508997"/>
    <lineage>
        <taxon>Bacteria</taxon>
        <taxon>Bacillati</taxon>
        <taxon>Actinomycetota</taxon>
        <taxon>Actinomycetes</taxon>
        <taxon>Streptosporangiales</taxon>
        <taxon>Thermomonosporaceae</taxon>
        <taxon>Actinomadura</taxon>
    </lineage>
</organism>
<dbReference type="Proteomes" id="UP000309174">
    <property type="component" value="Unassembled WGS sequence"/>
</dbReference>
<evidence type="ECO:0000313" key="4">
    <source>
        <dbReference type="Proteomes" id="UP000309174"/>
    </source>
</evidence>
<dbReference type="SUPFAM" id="SSF109854">
    <property type="entry name" value="DinB/YfiT-like putative metalloenzymes"/>
    <property type="match status" value="1"/>
</dbReference>
<feature type="region of interest" description="Disordered" evidence="1">
    <location>
        <begin position="165"/>
        <end position="190"/>
    </location>
</feature>
<dbReference type="GO" id="GO:0046872">
    <property type="term" value="F:metal ion binding"/>
    <property type="evidence" value="ECO:0007669"/>
    <property type="project" value="InterPro"/>
</dbReference>
<feature type="domain" description="Mycothiol-dependent maleylpyruvate isomerase metal-binding" evidence="2">
    <location>
        <begin position="10"/>
        <end position="126"/>
    </location>
</feature>
<dbReference type="InterPro" id="IPR017517">
    <property type="entry name" value="Maleyloyr_isom"/>
</dbReference>
<gene>
    <name evidence="3" type="ORF">ETD83_23575</name>
</gene>
<evidence type="ECO:0000313" key="3">
    <source>
        <dbReference type="EMBL" id="TMQ94740.1"/>
    </source>
</evidence>
<protein>
    <submittedName>
        <fullName evidence="3">TIGR03086 family protein</fullName>
    </submittedName>
</protein>
<dbReference type="InterPro" id="IPR017520">
    <property type="entry name" value="CHP03086"/>
</dbReference>
<sequence>MHEQHAFMKECAAEAARVARAVPQDRWSDPTPCEEFDLRTLVNHLVLYTSHGLEHRALRKELPDELTGRDFTAGDAWPDEYAAQLDRGVAAWADPAVWDGDINGMPAPDTAAMLILEMALHGWDVAKATGQDYRVSPETGRFVLQVVEQYAEMYRQYDGFGDAVPSGEGAPPFGRALASSGRDPDWRRPG</sequence>
<dbReference type="InterPro" id="IPR034660">
    <property type="entry name" value="DinB/YfiT-like"/>
</dbReference>
<keyword evidence="4" id="KW-1185">Reference proteome</keyword>
<dbReference type="Gene3D" id="1.20.120.450">
    <property type="entry name" value="dinb family like domain"/>
    <property type="match status" value="1"/>
</dbReference>
<dbReference type="NCBIfam" id="TIGR03086">
    <property type="entry name" value="TIGR03086 family metal-binding protein"/>
    <property type="match status" value="1"/>
</dbReference>
<dbReference type="InterPro" id="IPR024344">
    <property type="entry name" value="MDMPI_metal-binding"/>
</dbReference>
<evidence type="ECO:0000259" key="2">
    <source>
        <dbReference type="Pfam" id="PF11716"/>
    </source>
</evidence>
<dbReference type="RefSeq" id="WP_138647326.1">
    <property type="nucleotide sequence ID" value="NZ_VCKW01000128.1"/>
</dbReference>
<reference evidence="3 4" key="1">
    <citation type="submission" date="2019-05" db="EMBL/GenBank/DDBJ databases">
        <title>Draft genome sequence of Actinomadura sp. 14C53.</title>
        <authorList>
            <person name="Saricaoglu S."/>
            <person name="Isik K."/>
        </authorList>
    </citation>
    <scope>NUCLEOTIDE SEQUENCE [LARGE SCALE GENOMIC DNA]</scope>
    <source>
        <strain evidence="3 4">14C53</strain>
    </source>
</reference>
<dbReference type="Pfam" id="PF11716">
    <property type="entry name" value="MDMPI_N"/>
    <property type="match status" value="1"/>
</dbReference>
<dbReference type="NCBIfam" id="TIGR03083">
    <property type="entry name" value="maleylpyruvate isomerase family mycothiol-dependent enzyme"/>
    <property type="match status" value="1"/>
</dbReference>
<evidence type="ECO:0000256" key="1">
    <source>
        <dbReference type="SAM" id="MobiDB-lite"/>
    </source>
</evidence>
<dbReference type="AlphaFoldDB" id="A0A5C4J8S1"/>
<comment type="caution">
    <text evidence="3">The sequence shown here is derived from an EMBL/GenBank/DDBJ whole genome shotgun (WGS) entry which is preliminary data.</text>
</comment>
<proteinExistence type="predicted"/>
<accession>A0A5C4J8S1</accession>
<dbReference type="OrthoDB" id="5185819at2"/>